<dbReference type="Proteomes" id="UP000799429">
    <property type="component" value="Unassembled WGS sequence"/>
</dbReference>
<comment type="function">
    <text evidence="8">Component of the Mediator complex, a coactivator involved in the regulated transcription of nearly all RNA polymerase II-dependent genes. Mediator functions as a bridge to convey information from gene-specific regulatory proteins to the basal RNA polymerase II transcription machinery. Mediator is recruited to promoters by direct interactions with regulatory proteins and serves as a scaffold for the assembly of a functional preinitiation complex with RNA polymerase II and the general transcription factors.</text>
</comment>
<keyword evidence="5 8" id="KW-0804">Transcription</keyword>
<comment type="similarity">
    <text evidence="2 8">Belongs to the Mediator complex subunit 6 family.</text>
</comment>
<feature type="region of interest" description="Disordered" evidence="9">
    <location>
        <begin position="307"/>
        <end position="351"/>
    </location>
</feature>
<name>A0A9P4S735_9PEZI</name>
<feature type="compositionally biased region" description="Polar residues" evidence="9">
    <location>
        <begin position="204"/>
        <end position="213"/>
    </location>
</feature>
<sequence length="351" mass="38259">MNNLTMSSDVALDERRWEDPQFLQWAYSVHGGLKADHILLYFSKSPFFDPTSNLQAIISQNPFRDEILLNRNALESRMRAMQGLEYAIVEEPQKLPDGTDNGIWVIRKQERRKRPGLPDEIVVLGSYYILNNAVYQSPSVGDILRMRLLSAELSLQKFFDKATSLPIFSPAQGYSYLPPSKATKSSAANATQSALGSRAGSPIPDNQSQISTQPPKPAPGGKTGGTVYDLRNSLLTSLRYETEYMDENPLVGEPGTFVFKSSHDRVQAEAKAKEAEAKAQAQTTAAVIKQESRNPTPAPLATQISVRKMSAKAGEKGVGVSPTMPGAPGLLGKKRKKSKAPVSPTTPVGEA</sequence>
<accession>A0A9P4S735</accession>
<feature type="region of interest" description="Disordered" evidence="9">
    <location>
        <begin position="180"/>
        <end position="228"/>
    </location>
</feature>
<dbReference type="EMBL" id="MU006101">
    <property type="protein sequence ID" value="KAF2836976.1"/>
    <property type="molecule type" value="Genomic_DNA"/>
</dbReference>
<evidence type="ECO:0000256" key="3">
    <source>
        <dbReference type="ARBA" id="ARBA00020634"/>
    </source>
</evidence>
<evidence type="ECO:0000313" key="11">
    <source>
        <dbReference type="Proteomes" id="UP000799429"/>
    </source>
</evidence>
<evidence type="ECO:0000256" key="2">
    <source>
        <dbReference type="ARBA" id="ARBA00007526"/>
    </source>
</evidence>
<dbReference type="GO" id="GO:0003712">
    <property type="term" value="F:transcription coregulator activity"/>
    <property type="evidence" value="ECO:0007669"/>
    <property type="project" value="InterPro"/>
</dbReference>
<keyword evidence="6 8" id="KW-0539">Nucleus</keyword>
<evidence type="ECO:0000256" key="1">
    <source>
        <dbReference type="ARBA" id="ARBA00004123"/>
    </source>
</evidence>
<comment type="subunit">
    <text evidence="8">Component of the Mediator complex.</text>
</comment>
<evidence type="ECO:0000256" key="5">
    <source>
        <dbReference type="ARBA" id="ARBA00023163"/>
    </source>
</evidence>
<dbReference type="GO" id="GO:0006357">
    <property type="term" value="P:regulation of transcription by RNA polymerase II"/>
    <property type="evidence" value="ECO:0007669"/>
    <property type="project" value="InterPro"/>
</dbReference>
<reference evidence="10" key="1">
    <citation type="journal article" date="2020" name="Stud. Mycol.">
        <title>101 Dothideomycetes genomes: a test case for predicting lifestyles and emergence of pathogens.</title>
        <authorList>
            <person name="Haridas S."/>
            <person name="Albert R."/>
            <person name="Binder M."/>
            <person name="Bloem J."/>
            <person name="Labutti K."/>
            <person name="Salamov A."/>
            <person name="Andreopoulos B."/>
            <person name="Baker S."/>
            <person name="Barry K."/>
            <person name="Bills G."/>
            <person name="Bluhm B."/>
            <person name="Cannon C."/>
            <person name="Castanera R."/>
            <person name="Culley D."/>
            <person name="Daum C."/>
            <person name="Ezra D."/>
            <person name="Gonzalez J."/>
            <person name="Henrissat B."/>
            <person name="Kuo A."/>
            <person name="Liang C."/>
            <person name="Lipzen A."/>
            <person name="Lutzoni F."/>
            <person name="Magnuson J."/>
            <person name="Mondo S."/>
            <person name="Nolan M."/>
            <person name="Ohm R."/>
            <person name="Pangilinan J."/>
            <person name="Park H.-J."/>
            <person name="Ramirez L."/>
            <person name="Alfaro M."/>
            <person name="Sun H."/>
            <person name="Tritt A."/>
            <person name="Yoshinaga Y."/>
            <person name="Zwiers L.-H."/>
            <person name="Turgeon B."/>
            <person name="Goodwin S."/>
            <person name="Spatafora J."/>
            <person name="Crous P."/>
            <person name="Grigoriev I."/>
        </authorList>
    </citation>
    <scope>NUCLEOTIDE SEQUENCE</scope>
    <source>
        <strain evidence="10">CBS 101060</strain>
    </source>
</reference>
<feature type="region of interest" description="Disordered" evidence="9">
    <location>
        <begin position="283"/>
        <end position="302"/>
    </location>
</feature>
<comment type="caution">
    <text evidence="10">The sequence shown here is derived from an EMBL/GenBank/DDBJ whole genome shotgun (WGS) entry which is preliminary data.</text>
</comment>
<dbReference type="InterPro" id="IPR038566">
    <property type="entry name" value="Mediator_Med6_sf"/>
</dbReference>
<evidence type="ECO:0000256" key="8">
    <source>
        <dbReference type="RuleBase" id="RU364143"/>
    </source>
</evidence>
<dbReference type="OrthoDB" id="344220at2759"/>
<evidence type="ECO:0000313" key="10">
    <source>
        <dbReference type="EMBL" id="KAF2836976.1"/>
    </source>
</evidence>
<gene>
    <name evidence="8" type="primary">MED6</name>
    <name evidence="10" type="ORF">M501DRAFT_211862</name>
</gene>
<evidence type="ECO:0000256" key="6">
    <source>
        <dbReference type="ARBA" id="ARBA00023242"/>
    </source>
</evidence>
<dbReference type="Gene3D" id="3.10.450.580">
    <property type="entry name" value="Mediator complex, subunit Med6"/>
    <property type="match status" value="1"/>
</dbReference>
<dbReference type="PANTHER" id="PTHR13104">
    <property type="entry name" value="MED-6-RELATED"/>
    <property type="match status" value="1"/>
</dbReference>
<dbReference type="Pfam" id="PF04934">
    <property type="entry name" value="Med6"/>
    <property type="match status" value="1"/>
</dbReference>
<evidence type="ECO:0000256" key="7">
    <source>
        <dbReference type="ARBA" id="ARBA00031259"/>
    </source>
</evidence>
<feature type="compositionally biased region" description="Low complexity" evidence="9">
    <location>
        <begin position="180"/>
        <end position="194"/>
    </location>
</feature>
<keyword evidence="8" id="KW-0010">Activator</keyword>
<dbReference type="GO" id="GO:0016592">
    <property type="term" value="C:mediator complex"/>
    <property type="evidence" value="ECO:0007669"/>
    <property type="project" value="InterPro"/>
</dbReference>
<dbReference type="AlphaFoldDB" id="A0A9P4S735"/>
<proteinExistence type="inferred from homology"/>
<evidence type="ECO:0000256" key="4">
    <source>
        <dbReference type="ARBA" id="ARBA00023015"/>
    </source>
</evidence>
<evidence type="ECO:0000256" key="9">
    <source>
        <dbReference type="SAM" id="MobiDB-lite"/>
    </source>
</evidence>
<keyword evidence="11" id="KW-1185">Reference proteome</keyword>
<comment type="subcellular location">
    <subcellularLocation>
        <location evidence="1 8">Nucleus</location>
    </subcellularLocation>
</comment>
<keyword evidence="4 8" id="KW-0805">Transcription regulation</keyword>
<organism evidence="10 11">
    <name type="scientific">Patellaria atrata CBS 101060</name>
    <dbReference type="NCBI Taxonomy" id="1346257"/>
    <lineage>
        <taxon>Eukaryota</taxon>
        <taxon>Fungi</taxon>
        <taxon>Dikarya</taxon>
        <taxon>Ascomycota</taxon>
        <taxon>Pezizomycotina</taxon>
        <taxon>Dothideomycetes</taxon>
        <taxon>Dothideomycetes incertae sedis</taxon>
        <taxon>Patellariales</taxon>
        <taxon>Patellariaceae</taxon>
        <taxon>Patellaria</taxon>
    </lineage>
</organism>
<protein>
    <recommendedName>
        <fullName evidence="3 8">Mediator of RNA polymerase II transcription subunit 6</fullName>
    </recommendedName>
    <alternativeName>
        <fullName evidence="7 8">Mediator complex subunit 6</fullName>
    </alternativeName>
</protein>
<dbReference type="InterPro" id="IPR007018">
    <property type="entry name" value="Mediator_Med6"/>
</dbReference>